<dbReference type="Pfam" id="PF00018">
    <property type="entry name" value="SH3_1"/>
    <property type="match status" value="1"/>
</dbReference>
<dbReference type="InterPro" id="IPR041418">
    <property type="entry name" value="SAM_3"/>
</dbReference>
<dbReference type="eggNOG" id="KOG3557">
    <property type="taxonomic scope" value="Eukaryota"/>
</dbReference>
<keyword evidence="3 6" id="KW-0728">SH3 domain</keyword>
<dbReference type="PRINTS" id="PR00499">
    <property type="entry name" value="P67PHOX"/>
</dbReference>
<feature type="region of interest" description="Disordered" evidence="7">
    <location>
        <begin position="61"/>
        <end position="94"/>
    </location>
</feature>
<name>L9KRL0_TUPCH</name>
<dbReference type="InterPro" id="IPR013761">
    <property type="entry name" value="SAM/pointed_sf"/>
</dbReference>
<evidence type="ECO:0000313" key="9">
    <source>
        <dbReference type="EMBL" id="ELW65353.1"/>
    </source>
</evidence>
<dbReference type="EMBL" id="KB320697">
    <property type="protein sequence ID" value="ELW65353.1"/>
    <property type="molecule type" value="Genomic_DNA"/>
</dbReference>
<dbReference type="GO" id="GO:0031982">
    <property type="term" value="C:vesicle"/>
    <property type="evidence" value="ECO:0007669"/>
    <property type="project" value="TreeGrafter"/>
</dbReference>
<dbReference type="GO" id="GO:0005737">
    <property type="term" value="C:cytoplasm"/>
    <property type="evidence" value="ECO:0007669"/>
    <property type="project" value="UniProtKB-SubCell"/>
</dbReference>
<feature type="region of interest" description="Disordered" evidence="7">
    <location>
        <begin position="317"/>
        <end position="398"/>
    </location>
</feature>
<dbReference type="Gene3D" id="2.30.29.30">
    <property type="entry name" value="Pleckstrin-homology domain (PH domain)/Phosphotyrosine-binding domain (PTB)"/>
    <property type="match status" value="1"/>
</dbReference>
<dbReference type="Pfam" id="PF18016">
    <property type="entry name" value="SAM_3"/>
    <property type="match status" value="1"/>
</dbReference>
<keyword evidence="9" id="KW-0808">Transferase</keyword>
<dbReference type="SUPFAM" id="SSF50044">
    <property type="entry name" value="SH3-domain"/>
    <property type="match status" value="1"/>
</dbReference>
<evidence type="ECO:0000256" key="4">
    <source>
        <dbReference type="ARBA" id="ARBA00022490"/>
    </source>
</evidence>
<protein>
    <submittedName>
        <fullName evidence="9">Epidermal growth factor receptor kinase substrate 8-like protein 3</fullName>
    </submittedName>
</protein>
<keyword evidence="5" id="KW-0597">Phosphoprotein</keyword>
<dbReference type="STRING" id="246437.L9KRL0"/>
<dbReference type="GO" id="GO:0032587">
    <property type="term" value="C:ruffle membrane"/>
    <property type="evidence" value="ECO:0007669"/>
    <property type="project" value="TreeGrafter"/>
</dbReference>
<comment type="subcellular location">
    <subcellularLocation>
        <location evidence="1">Cytoplasm</location>
    </subcellularLocation>
</comment>
<feature type="region of interest" description="Disordered" evidence="7">
    <location>
        <begin position="107"/>
        <end position="150"/>
    </location>
</feature>
<sequence>MTLMCSTLEQNLMETKHPVKIRLPPQEQMFAQSKQEEQRLGSNGDAAPQCLMLTRCSRGGAQKAEEGNGHTPGQRHAAEGAGKRGLPATQPHFTGHLLTGRALPVATSKEAAVSPPPDSNPRLKLWPPQGHKPPDLTSTQLPVPPPQASPPTLTIPCTCRSLSSLSSPPPTPCLCPAEHRKEYSQSLASEPTLLKHRVEHLMTCKLGTQRVREPKDALQKLQEMDTQGRVWSQDLILQVKDGWLQLQDIETKEELDSYRLDSIQAMDVALNTCSFNSILSITVQESGLPGTSTLLFQCQEVGAEQLRTSLQKALEEELEQRPRFGVPHSRQDRWRGPPLERPLPPEQVAPLERPHPPEWRPPLEQPHRMTPEHSKFRTMREPRAFTPPPPRRSPPPEDPEWYKEVLNHVLSDIELFVGKMKETQAKITYNKKRKFGKKKDKGQNGVTPAEYIECFQKIKYSFNLLGKLVDELQEMSAPEFVHLLFQTLNLILEQCPETHLAEEVVSPLLTPEAIDLLRSCLSPPENSLWERLGAAWTTSWANWTGNEPPPYQPTFYDGWQPPEPSYQAPLGYQDSVSSSPRPEKPALKMQVLYEFDARNPQELSVVQGEVLEVLDQSKRWWLVKNKAGQSGYIPSNILEPLQSGAPGSQDQSPPRGPVLRPTSKPEDVMAWLQAENFSAATVKALGSLTGSQLLHMRPGKLQMLCPQEAPRVLARLEAIRRMLGSPLFPTFSVGAPATQNALSCFPAPTA</sequence>
<dbReference type="SMART" id="SM00326">
    <property type="entry name" value="SH3"/>
    <property type="match status" value="1"/>
</dbReference>
<dbReference type="GO" id="GO:1900029">
    <property type="term" value="P:positive regulation of ruffle assembly"/>
    <property type="evidence" value="ECO:0007669"/>
    <property type="project" value="TreeGrafter"/>
</dbReference>
<dbReference type="FunFam" id="2.30.30.40:FF:000195">
    <property type="entry name" value="epidermal growth factor receptor kinase substrate 8-like protein 3"/>
    <property type="match status" value="1"/>
</dbReference>
<dbReference type="CDD" id="cd01210">
    <property type="entry name" value="PTB_EPS8"/>
    <property type="match status" value="1"/>
</dbReference>
<reference evidence="10" key="1">
    <citation type="submission" date="2012-07" db="EMBL/GenBank/DDBJ databases">
        <title>Genome of the Chinese tree shrew, a rising model animal genetically related to primates.</title>
        <authorList>
            <person name="Zhang G."/>
            <person name="Fan Y."/>
            <person name="Yao Y."/>
            <person name="Huang Z."/>
        </authorList>
    </citation>
    <scope>NUCLEOTIDE SEQUENCE [LARGE SCALE GENOMIC DNA]</scope>
</reference>
<keyword evidence="10" id="KW-1185">Reference proteome</keyword>
<keyword evidence="9" id="KW-0418">Kinase</keyword>
<dbReference type="InterPro" id="IPR001452">
    <property type="entry name" value="SH3_domain"/>
</dbReference>
<evidence type="ECO:0000259" key="8">
    <source>
        <dbReference type="PROSITE" id="PS50002"/>
    </source>
</evidence>
<dbReference type="FunFam" id="2.30.29.30:FF:000293">
    <property type="entry name" value="EPS8 like 3"/>
    <property type="match status" value="1"/>
</dbReference>
<keyword evidence="4" id="KW-0963">Cytoplasm</keyword>
<dbReference type="GO" id="GO:0007266">
    <property type="term" value="P:Rho protein signal transduction"/>
    <property type="evidence" value="ECO:0007669"/>
    <property type="project" value="TreeGrafter"/>
</dbReference>
<dbReference type="PROSITE" id="PS50002">
    <property type="entry name" value="SH3"/>
    <property type="match status" value="1"/>
</dbReference>
<dbReference type="GO" id="GO:0016301">
    <property type="term" value="F:kinase activity"/>
    <property type="evidence" value="ECO:0007669"/>
    <property type="project" value="UniProtKB-KW"/>
</dbReference>
<dbReference type="SUPFAM" id="SSF50729">
    <property type="entry name" value="PH domain-like"/>
    <property type="match status" value="1"/>
</dbReference>
<dbReference type="AlphaFoldDB" id="L9KRL0"/>
<dbReference type="InterPro" id="IPR033928">
    <property type="entry name" value="EPS8_PTB"/>
</dbReference>
<dbReference type="Pfam" id="PF08416">
    <property type="entry name" value="PTB"/>
    <property type="match status" value="1"/>
</dbReference>
<dbReference type="InterPro" id="IPR039801">
    <property type="entry name" value="EPS8-like"/>
</dbReference>
<gene>
    <name evidence="9" type="ORF">TREES_T100013975</name>
</gene>
<dbReference type="InParanoid" id="L9KRL0"/>
<dbReference type="Proteomes" id="UP000011518">
    <property type="component" value="Unassembled WGS sequence"/>
</dbReference>
<organism evidence="9 10">
    <name type="scientific">Tupaia chinensis</name>
    <name type="common">Chinese tree shrew</name>
    <name type="synonym">Tupaia belangeri chinensis</name>
    <dbReference type="NCBI Taxonomy" id="246437"/>
    <lineage>
        <taxon>Eukaryota</taxon>
        <taxon>Metazoa</taxon>
        <taxon>Chordata</taxon>
        <taxon>Craniata</taxon>
        <taxon>Vertebrata</taxon>
        <taxon>Euteleostomi</taxon>
        <taxon>Mammalia</taxon>
        <taxon>Eutheria</taxon>
        <taxon>Euarchontoglires</taxon>
        <taxon>Scandentia</taxon>
        <taxon>Tupaiidae</taxon>
        <taxon>Tupaia</taxon>
    </lineage>
</organism>
<feature type="compositionally biased region" description="Basic and acidic residues" evidence="7">
    <location>
        <begin position="365"/>
        <end position="383"/>
    </location>
</feature>
<dbReference type="PANTHER" id="PTHR12287:SF22">
    <property type="entry name" value="EPIDERMAL GROWTH FACTOR RECEPTOR KINASE SUBSTRATE 8-LIKE PROTEIN 3"/>
    <property type="match status" value="1"/>
</dbReference>
<dbReference type="InterPro" id="IPR055093">
    <property type="entry name" value="EPS8_2nd"/>
</dbReference>
<dbReference type="GO" id="GO:0003779">
    <property type="term" value="F:actin binding"/>
    <property type="evidence" value="ECO:0007669"/>
    <property type="project" value="TreeGrafter"/>
</dbReference>
<evidence type="ECO:0000313" key="10">
    <source>
        <dbReference type="Proteomes" id="UP000011518"/>
    </source>
</evidence>
<dbReference type="Gene3D" id="1.10.150.50">
    <property type="entry name" value="Transcription Factor, Ets-1"/>
    <property type="match status" value="1"/>
</dbReference>
<dbReference type="Pfam" id="PF22975">
    <property type="entry name" value="EPS8_2nd"/>
    <property type="match status" value="1"/>
</dbReference>
<dbReference type="GO" id="GO:0035023">
    <property type="term" value="P:regulation of Rho protein signal transduction"/>
    <property type="evidence" value="ECO:0007669"/>
    <property type="project" value="TreeGrafter"/>
</dbReference>
<reference evidence="10" key="2">
    <citation type="journal article" date="2013" name="Nat. Commun.">
        <title>Genome of the Chinese tree shrew.</title>
        <authorList>
            <person name="Fan Y."/>
            <person name="Huang Z.Y."/>
            <person name="Cao C.C."/>
            <person name="Chen C.S."/>
            <person name="Chen Y.X."/>
            <person name="Fan D.D."/>
            <person name="He J."/>
            <person name="Hou H.L."/>
            <person name="Hu L."/>
            <person name="Hu X.T."/>
            <person name="Jiang X.T."/>
            <person name="Lai R."/>
            <person name="Lang Y.S."/>
            <person name="Liang B."/>
            <person name="Liao S.G."/>
            <person name="Mu D."/>
            <person name="Ma Y.Y."/>
            <person name="Niu Y.Y."/>
            <person name="Sun X.Q."/>
            <person name="Xia J.Q."/>
            <person name="Xiao J."/>
            <person name="Xiong Z.Q."/>
            <person name="Xu L."/>
            <person name="Yang L."/>
            <person name="Zhang Y."/>
            <person name="Zhao W."/>
            <person name="Zhao X.D."/>
            <person name="Zheng Y.T."/>
            <person name="Zhou J.M."/>
            <person name="Zhu Y.B."/>
            <person name="Zhang G.J."/>
            <person name="Wang J."/>
            <person name="Yao Y.G."/>
        </authorList>
    </citation>
    <scope>NUCLEOTIDE SEQUENCE [LARGE SCALE GENOMIC DNA]</scope>
</reference>
<evidence type="ECO:0000256" key="3">
    <source>
        <dbReference type="ARBA" id="ARBA00022443"/>
    </source>
</evidence>
<dbReference type="CDD" id="cd11764">
    <property type="entry name" value="SH3_Eps8"/>
    <property type="match status" value="1"/>
</dbReference>
<dbReference type="Gene3D" id="2.30.30.40">
    <property type="entry name" value="SH3 Domains"/>
    <property type="match status" value="1"/>
</dbReference>
<dbReference type="InterPro" id="IPR013625">
    <property type="entry name" value="PTB"/>
</dbReference>
<comment type="similarity">
    <text evidence="2">Belongs to the EPS8 family.</text>
</comment>
<dbReference type="FunCoup" id="L9KRL0">
    <property type="interactions" value="102"/>
</dbReference>
<evidence type="ECO:0000256" key="7">
    <source>
        <dbReference type="SAM" id="MobiDB-lite"/>
    </source>
</evidence>
<proteinExistence type="inferred from homology"/>
<evidence type="ECO:0000256" key="2">
    <source>
        <dbReference type="ARBA" id="ARBA00006197"/>
    </source>
</evidence>
<feature type="region of interest" description="Disordered" evidence="7">
    <location>
        <begin position="635"/>
        <end position="663"/>
    </location>
</feature>
<dbReference type="InterPro" id="IPR035462">
    <property type="entry name" value="Eps8_SH3"/>
</dbReference>
<feature type="domain" description="SH3" evidence="8">
    <location>
        <begin position="584"/>
        <end position="643"/>
    </location>
</feature>
<dbReference type="PANTHER" id="PTHR12287">
    <property type="entry name" value="EPIDERMAL GROWTH FACTOR RECEPTOR KINASE SUBSTRATE EPS8-RELATED PROTEIN"/>
    <property type="match status" value="1"/>
</dbReference>
<keyword evidence="9" id="KW-0675">Receptor</keyword>
<evidence type="ECO:0000256" key="1">
    <source>
        <dbReference type="ARBA" id="ARBA00004496"/>
    </source>
</evidence>
<dbReference type="InterPro" id="IPR036028">
    <property type="entry name" value="SH3-like_dom_sf"/>
</dbReference>
<dbReference type="InterPro" id="IPR011993">
    <property type="entry name" value="PH-like_dom_sf"/>
</dbReference>
<accession>L9KRL0</accession>
<evidence type="ECO:0000256" key="5">
    <source>
        <dbReference type="ARBA" id="ARBA00022553"/>
    </source>
</evidence>
<evidence type="ECO:0000256" key="6">
    <source>
        <dbReference type="PROSITE-ProRule" id="PRU00192"/>
    </source>
</evidence>